<keyword evidence="2" id="KW-1185">Reference proteome</keyword>
<organism evidence="1 2">
    <name type="scientific">Marasmius tenuissimus</name>
    <dbReference type="NCBI Taxonomy" id="585030"/>
    <lineage>
        <taxon>Eukaryota</taxon>
        <taxon>Fungi</taxon>
        <taxon>Dikarya</taxon>
        <taxon>Basidiomycota</taxon>
        <taxon>Agaricomycotina</taxon>
        <taxon>Agaricomycetes</taxon>
        <taxon>Agaricomycetidae</taxon>
        <taxon>Agaricales</taxon>
        <taxon>Marasmiineae</taxon>
        <taxon>Marasmiaceae</taxon>
        <taxon>Marasmius</taxon>
    </lineage>
</organism>
<accession>A0ABR3A1R6</accession>
<comment type="caution">
    <text evidence="1">The sequence shown here is derived from an EMBL/GenBank/DDBJ whole genome shotgun (WGS) entry which is preliminary data.</text>
</comment>
<evidence type="ECO:0000313" key="1">
    <source>
        <dbReference type="EMBL" id="KAL0067553.1"/>
    </source>
</evidence>
<protein>
    <submittedName>
        <fullName evidence="1">Uncharacterized protein</fullName>
    </submittedName>
</protein>
<evidence type="ECO:0000313" key="2">
    <source>
        <dbReference type="Proteomes" id="UP001437256"/>
    </source>
</evidence>
<name>A0ABR3A1R6_9AGAR</name>
<sequence>MPSPTKSNAAQPRKAGSKSKALKEYRFSFGKYKGQPFSVAPASYVDFCIDKGIVNSCPAFKRALQAREASRAPSPAPSRNPALLSIEQRRARVRRAIPAWLFEACEDALHPHLKDIEGCMLGMYGTHYNHTDDAEDTQALEALVNTDLGWKFVNQYPPRPSKADVDEFVAKSGESEAVRMLIELVEDYPDATYMVGKRKKENDPRFMDRDCGFSGADWIDVEQRLQE</sequence>
<reference evidence="1 2" key="1">
    <citation type="submission" date="2024-05" db="EMBL/GenBank/DDBJ databases">
        <title>A draft genome resource for the thread blight pathogen Marasmius tenuissimus strain MS-2.</title>
        <authorList>
            <person name="Yulfo-Soto G.E."/>
            <person name="Baruah I.K."/>
            <person name="Amoako-Attah I."/>
            <person name="Bukari Y."/>
            <person name="Meinhardt L.W."/>
            <person name="Bailey B.A."/>
            <person name="Cohen S.P."/>
        </authorList>
    </citation>
    <scope>NUCLEOTIDE SEQUENCE [LARGE SCALE GENOMIC DNA]</scope>
    <source>
        <strain evidence="1 2">MS-2</strain>
    </source>
</reference>
<gene>
    <name evidence="1" type="ORF">AAF712_005268</name>
</gene>
<proteinExistence type="predicted"/>
<dbReference type="Proteomes" id="UP001437256">
    <property type="component" value="Unassembled WGS sequence"/>
</dbReference>
<dbReference type="EMBL" id="JBBXMP010000024">
    <property type="protein sequence ID" value="KAL0067553.1"/>
    <property type="molecule type" value="Genomic_DNA"/>
</dbReference>